<dbReference type="EMBL" id="AP021906">
    <property type="protein sequence ID" value="BBP90169.1"/>
    <property type="molecule type" value="Genomic_DNA"/>
</dbReference>
<protein>
    <submittedName>
        <fullName evidence="1">Uncharacterized protein</fullName>
    </submittedName>
</protein>
<sequence length="60" mass="7339">MFRYWFLTIYVVVSFLKSMRHLYDHELTDPRISYTKRMHLIHEHVKKGFPGDVLINQDQS</sequence>
<dbReference type="AlphaFoldDB" id="A0A5S9MDZ7"/>
<dbReference type="Proteomes" id="UP000464658">
    <property type="component" value="Chromosome"/>
</dbReference>
<organism evidence="1 2">
    <name type="scientific">Bacillus safensis</name>
    <dbReference type="NCBI Taxonomy" id="561879"/>
    <lineage>
        <taxon>Bacteria</taxon>
        <taxon>Bacillati</taxon>
        <taxon>Bacillota</taxon>
        <taxon>Bacilli</taxon>
        <taxon>Bacillales</taxon>
        <taxon>Bacillaceae</taxon>
        <taxon>Bacillus</taxon>
    </lineage>
</organism>
<name>A0A5S9MDZ7_BACIA</name>
<evidence type="ECO:0000313" key="1">
    <source>
        <dbReference type="EMBL" id="BBP90169.1"/>
    </source>
</evidence>
<evidence type="ECO:0000313" key="2">
    <source>
        <dbReference type="Proteomes" id="UP000464658"/>
    </source>
</evidence>
<reference evidence="1 2" key="1">
    <citation type="submission" date="2019-12" db="EMBL/GenBank/DDBJ databases">
        <title>Full genome sequence of a Bacillus safensis strain isolated from commercially available natto in Indonesia.</title>
        <authorList>
            <person name="Yoshida M."/>
            <person name="Uomi M."/>
            <person name="Waturangi D."/>
            <person name="Ekaputri J.J."/>
            <person name="Setiamarga D.H.E."/>
        </authorList>
    </citation>
    <scope>NUCLEOTIDE SEQUENCE [LARGE SCALE GENOMIC DNA]</scope>
    <source>
        <strain evidence="1 2">IDN1</strain>
    </source>
</reference>
<proteinExistence type="predicted"/>
<accession>A0A5S9MDZ7</accession>
<gene>
    <name evidence="1" type="ORF">BsIDN1_37870</name>
</gene>